<dbReference type="InterPro" id="IPR006427">
    <property type="entry name" value="Portal_HK97"/>
</dbReference>
<dbReference type="EMBL" id="RXFM01000117">
    <property type="protein sequence ID" value="RST62234.1"/>
    <property type="molecule type" value="Genomic_DNA"/>
</dbReference>
<evidence type="ECO:0000313" key="2">
    <source>
        <dbReference type="Proteomes" id="UP000279470"/>
    </source>
</evidence>
<gene>
    <name evidence="1" type="ORF">EIC27_06490</name>
</gene>
<protein>
    <submittedName>
        <fullName evidence="1">Phage portal protein</fullName>
    </submittedName>
</protein>
<dbReference type="OrthoDB" id="9134461at2"/>
<organism evidence="1 2">
    <name type="scientific">Candidatus Aquarickettsia rohweri</name>
    <dbReference type="NCBI Taxonomy" id="2602574"/>
    <lineage>
        <taxon>Bacteria</taxon>
        <taxon>Pseudomonadati</taxon>
        <taxon>Pseudomonadota</taxon>
        <taxon>Alphaproteobacteria</taxon>
        <taxon>Rickettsiales</taxon>
        <taxon>Candidatus Midichloriaceae</taxon>
        <taxon>Candidatus Aquarickettsia</taxon>
    </lineage>
</organism>
<dbReference type="AlphaFoldDB" id="A0A429XEM0"/>
<proteinExistence type="predicted"/>
<accession>A0A429XEM0</accession>
<dbReference type="NCBIfam" id="TIGR01537">
    <property type="entry name" value="portal_HK97"/>
    <property type="match status" value="1"/>
</dbReference>
<dbReference type="RefSeq" id="WP_126045246.1">
    <property type="nucleotide sequence ID" value="NZ_RXFM01000117.1"/>
</dbReference>
<dbReference type="Proteomes" id="UP000279470">
    <property type="component" value="Unassembled WGS sequence"/>
</dbReference>
<reference evidence="2" key="1">
    <citation type="submission" date="2018-11" db="EMBL/GenBank/DDBJ databases">
        <title>Phylogenetic, genomic, and biogeographic characterization of a novel and ubiquitous marine invertebrate-associated Rickettsiales parasite, Candidatus Marinoinvertebrata rohwerii, gen. nov., sp. nov.</title>
        <authorList>
            <person name="Klinges J.G."/>
            <person name="Rosales S.M."/>
            <person name="Mcminds R."/>
            <person name="Shaver E.C."/>
            <person name="Shantz A."/>
            <person name="Peters E.C."/>
            <person name="Burkepile D.E."/>
            <person name="Silliman B.R."/>
            <person name="Vega Thurber R.L."/>
        </authorList>
    </citation>
    <scope>NUCLEOTIDE SEQUENCE [LARGE SCALE GENOMIC DNA]</scope>
    <source>
        <strain evidence="2">a_cerv_44</strain>
    </source>
</reference>
<dbReference type="Pfam" id="PF04860">
    <property type="entry name" value="Phage_portal"/>
    <property type="match status" value="1"/>
</dbReference>
<sequence>MKFFKRIKSVFNNHKFNKKNLAVNFNNNFSNFNSYFYNIAKPVWMERNYEQFAVEGYSKNVIAYRAINMIASSSASISLKVFDYNGSPLEGHPIIDLLYKPKPHQNKSELLENIYLSRLISGNTYLFSASDLNKLPKEIYSLRPDRVNVIAGDNCLPLGYQYKIGKNEQVFAVDQISGLSRILHIKNSNPLCDWYGLSAIEAAAYSIDQHNNSASWNQALLQNGARPSGAIIVKGADGRTSELTDEQFSRLKEMIEEDFTGAVNAGKPMILEGGLDWKEISLSPKDMDFIEGKHSAARDIALAFGVPPQLLGIPGDNTYSNLVEARTTLWEQTILPLAQNTIDHIGRWLAKLYKQEVILKLDKDNIPALANKREAIWDRLEKVNFLTINEKRKQVGLSPIKGGDSIG</sequence>
<keyword evidence="2" id="KW-1185">Reference proteome</keyword>
<name>A0A429XEM0_9RICK</name>
<evidence type="ECO:0000313" key="1">
    <source>
        <dbReference type="EMBL" id="RST62234.1"/>
    </source>
</evidence>
<dbReference type="InterPro" id="IPR006944">
    <property type="entry name" value="Phage/GTA_portal"/>
</dbReference>
<comment type="caution">
    <text evidence="1">The sequence shown here is derived from an EMBL/GenBank/DDBJ whole genome shotgun (WGS) entry which is preliminary data.</text>
</comment>